<evidence type="ECO:0000259" key="3">
    <source>
        <dbReference type="PROSITE" id="PS50234"/>
    </source>
</evidence>
<dbReference type="Pfam" id="PF00092">
    <property type="entry name" value="VWA"/>
    <property type="match status" value="1"/>
</dbReference>
<dbReference type="GO" id="GO:0007155">
    <property type="term" value="P:cell adhesion"/>
    <property type="evidence" value="ECO:0007669"/>
    <property type="project" value="UniProtKB-KW"/>
</dbReference>
<sequence>MVSTAQACSLDVVFVLDSSESVKTFLFQQEKAFVLRFSTQLSLLQVPSWSVRLRMGALHYSNSVSVDRPLSVWTDLDSFQDAVSTMRHIGQGTYTSHALTNASALLRSESAAGSVRVLLLLTDGLDHPRSPDPAPAADRLKAQGVRVFTVGLSGLAQSAHNHAKLRALASSPPQQFVHSLLEPGLEEKLLTEMREVAVEECGRAHVCLCQRGERGSPGSQGLKGKSGYRGEPGLKGSRGEAGRSGTPGSKGAQGDQGPSGTPGAPGDSEIGFPGPKVKGPREHLDLKGIRELRGRGFRVPRQVEEMEGSQVLKAAEDFRVPAPKETRAAVVPLVPLVRPVLLVLDLKVKRETKAQVELQAPKELEPLAHQGRRETLGLWVRRVSQEGGVLVDLGLRERRGYRVSEDQTELRVKEILETRDTKGTEAPVDSLDLWDSGVLRGQREIWEFLVPQDPSEPLVEASQELRVSLEPRVQLEQRESLV</sequence>
<dbReference type="InterPro" id="IPR036465">
    <property type="entry name" value="vWFA_dom_sf"/>
</dbReference>
<dbReference type="AlphaFoldDB" id="A0AAV2MGD8"/>
<accession>A0AAV2MGD8</accession>
<keyword evidence="5" id="KW-1185">Reference proteome</keyword>
<feature type="domain" description="VWFA" evidence="3">
    <location>
        <begin position="11"/>
        <end position="193"/>
    </location>
</feature>
<dbReference type="PROSITE" id="PS50234">
    <property type="entry name" value="VWFA"/>
    <property type="match status" value="1"/>
</dbReference>
<dbReference type="SUPFAM" id="SSF53300">
    <property type="entry name" value="vWA-like"/>
    <property type="match status" value="1"/>
</dbReference>
<dbReference type="PRINTS" id="PR00453">
    <property type="entry name" value="VWFADOMAIN"/>
</dbReference>
<proteinExistence type="predicted"/>
<name>A0AAV2MGD8_KNICA</name>
<dbReference type="SMART" id="SM00327">
    <property type="entry name" value="VWA"/>
    <property type="match status" value="1"/>
</dbReference>
<evidence type="ECO:0000256" key="1">
    <source>
        <dbReference type="ARBA" id="ARBA00022889"/>
    </source>
</evidence>
<evidence type="ECO:0000256" key="2">
    <source>
        <dbReference type="SAM" id="MobiDB-lite"/>
    </source>
</evidence>
<reference evidence="4 5" key="1">
    <citation type="submission" date="2024-04" db="EMBL/GenBank/DDBJ databases">
        <authorList>
            <person name="Waldvogel A.-M."/>
            <person name="Schoenle A."/>
        </authorList>
    </citation>
    <scope>NUCLEOTIDE SEQUENCE [LARGE SCALE GENOMIC DNA]</scope>
</reference>
<dbReference type="InterPro" id="IPR050525">
    <property type="entry name" value="ECM_Assembly_Org"/>
</dbReference>
<evidence type="ECO:0000313" key="4">
    <source>
        <dbReference type="EMBL" id="CAL1612339.1"/>
    </source>
</evidence>
<dbReference type="EMBL" id="OZ035829">
    <property type="protein sequence ID" value="CAL1612339.1"/>
    <property type="molecule type" value="Genomic_DNA"/>
</dbReference>
<dbReference type="InterPro" id="IPR008160">
    <property type="entry name" value="Collagen"/>
</dbReference>
<dbReference type="PANTHER" id="PTHR24020:SF49">
    <property type="entry name" value="COLLAGEN ALPHA-1(XXVIII) CHAIN"/>
    <property type="match status" value="1"/>
</dbReference>
<dbReference type="Gene3D" id="3.40.50.410">
    <property type="entry name" value="von Willebrand factor, type A domain"/>
    <property type="match status" value="1"/>
</dbReference>
<gene>
    <name evidence="4" type="ORF">KC01_LOCUS38664</name>
</gene>
<dbReference type="InterPro" id="IPR002035">
    <property type="entry name" value="VWF_A"/>
</dbReference>
<evidence type="ECO:0000313" key="5">
    <source>
        <dbReference type="Proteomes" id="UP001497482"/>
    </source>
</evidence>
<keyword evidence="1" id="KW-0130">Cell adhesion</keyword>
<organism evidence="4 5">
    <name type="scientific">Knipowitschia caucasica</name>
    <name type="common">Caucasian dwarf goby</name>
    <name type="synonym">Pomatoschistus caucasicus</name>
    <dbReference type="NCBI Taxonomy" id="637954"/>
    <lineage>
        <taxon>Eukaryota</taxon>
        <taxon>Metazoa</taxon>
        <taxon>Chordata</taxon>
        <taxon>Craniata</taxon>
        <taxon>Vertebrata</taxon>
        <taxon>Euteleostomi</taxon>
        <taxon>Actinopterygii</taxon>
        <taxon>Neopterygii</taxon>
        <taxon>Teleostei</taxon>
        <taxon>Neoteleostei</taxon>
        <taxon>Acanthomorphata</taxon>
        <taxon>Gobiaria</taxon>
        <taxon>Gobiiformes</taxon>
        <taxon>Gobioidei</taxon>
        <taxon>Gobiidae</taxon>
        <taxon>Gobiinae</taxon>
        <taxon>Knipowitschia</taxon>
    </lineage>
</organism>
<feature type="region of interest" description="Disordered" evidence="2">
    <location>
        <begin position="211"/>
        <end position="287"/>
    </location>
</feature>
<dbReference type="PANTHER" id="PTHR24020">
    <property type="entry name" value="COLLAGEN ALPHA"/>
    <property type="match status" value="1"/>
</dbReference>
<dbReference type="Pfam" id="PF01391">
    <property type="entry name" value="Collagen"/>
    <property type="match status" value="1"/>
</dbReference>
<dbReference type="Proteomes" id="UP001497482">
    <property type="component" value="Chromosome 7"/>
</dbReference>
<protein>
    <recommendedName>
        <fullName evidence="3">VWFA domain-containing protein</fullName>
    </recommendedName>
</protein>
<dbReference type="CDD" id="cd01450">
    <property type="entry name" value="vWFA_subfamily_ECM"/>
    <property type="match status" value="1"/>
</dbReference>